<evidence type="ECO:0000313" key="10">
    <source>
        <dbReference type="Proteomes" id="UP000229740"/>
    </source>
</evidence>
<evidence type="ECO:0000259" key="8">
    <source>
        <dbReference type="Pfam" id="PF25145"/>
    </source>
</evidence>
<evidence type="ECO:0000259" key="7">
    <source>
        <dbReference type="Pfam" id="PF24961"/>
    </source>
</evidence>
<dbReference type="InterPro" id="IPR056739">
    <property type="entry name" value="NfeD_membrane"/>
</dbReference>
<sequence length="456" mass="49013">MNVFLTITPCWTKKLVRQLLPGIVFAVLLIRLPLTACAAQVYTIPIKGPIDRGFASYVLRVLEHVGNADAVILDLNTPGGLVDEALQIRDALVSTEITTIAYINKRAISAGALIALAADHIVMSPASSIGASTPIQIDLSGQGRPVSEKYLSYFRAEMRSTAEEKGRRGDIAEAMVDAAIAIDGVTESGKLLTLTTDEALSYEIAEARISSLSGVLERFDLKGAEIVTPGRNWAEQSVRVLTHPAISIILMAAGFLGLFLEFKTPGFGLGGIVGAICLALFFWGHFLIRLAGWEELILFSAGVILLMLEIFVIPGFGLAGILGILAIFAALALAMVGRFDLLTIQDIVRTALARVLIAFLGSAILSIMLLKFFPGTAMGRRILLEESEEGFVAQKPDRSGLIGKIGVALTPLHPSGTMLLGHTRYDVVSEGGFIDKDRRIVVLDVEGVRIIVREHE</sequence>
<dbReference type="Gene3D" id="3.90.226.10">
    <property type="entry name" value="2-enoyl-CoA Hydratase, Chain A, domain 1"/>
    <property type="match status" value="1"/>
</dbReference>
<comment type="caution">
    <text evidence="9">The sequence shown here is derived from an EMBL/GenBank/DDBJ whole genome shotgun (WGS) entry which is preliminary data.</text>
</comment>
<feature type="transmembrane region" description="Helical" evidence="5">
    <location>
        <begin position="20"/>
        <end position="42"/>
    </location>
</feature>
<dbReference type="AlphaFoldDB" id="A0A2G6EAF6"/>
<feature type="transmembrane region" description="Helical" evidence="5">
    <location>
        <begin position="296"/>
        <end position="313"/>
    </location>
</feature>
<organism evidence="9 10">
    <name type="scientific">candidate division KSB3 bacterium</name>
    <dbReference type="NCBI Taxonomy" id="2044937"/>
    <lineage>
        <taxon>Bacteria</taxon>
        <taxon>candidate division KSB3</taxon>
    </lineage>
</organism>
<accession>A0A2G6EAF6</accession>
<dbReference type="CDD" id="cd07021">
    <property type="entry name" value="Clp_protease_NfeD_like"/>
    <property type="match status" value="1"/>
</dbReference>
<dbReference type="InterPro" id="IPR012340">
    <property type="entry name" value="NA-bd_OB-fold"/>
</dbReference>
<dbReference type="Proteomes" id="UP000229740">
    <property type="component" value="Unassembled WGS sequence"/>
</dbReference>
<dbReference type="EMBL" id="PDPS01000021">
    <property type="protein sequence ID" value="PID58822.1"/>
    <property type="molecule type" value="Genomic_DNA"/>
</dbReference>
<dbReference type="PANTHER" id="PTHR33507:SF3">
    <property type="entry name" value="INNER MEMBRANE PROTEIN YBBJ"/>
    <property type="match status" value="1"/>
</dbReference>
<dbReference type="GO" id="GO:0005886">
    <property type="term" value="C:plasma membrane"/>
    <property type="evidence" value="ECO:0007669"/>
    <property type="project" value="TreeGrafter"/>
</dbReference>
<feature type="domain" description="NfeD-like C-terminal" evidence="6">
    <location>
        <begin position="399"/>
        <end position="453"/>
    </location>
</feature>
<evidence type="ECO:0000256" key="2">
    <source>
        <dbReference type="ARBA" id="ARBA00022692"/>
    </source>
</evidence>
<dbReference type="Pfam" id="PF24961">
    <property type="entry name" value="NfeD_membrane"/>
    <property type="match status" value="1"/>
</dbReference>
<dbReference type="InterPro" id="IPR002810">
    <property type="entry name" value="NfeD-like_C"/>
</dbReference>
<dbReference type="Gene3D" id="2.40.50.140">
    <property type="entry name" value="Nucleic acid-binding proteins"/>
    <property type="match status" value="1"/>
</dbReference>
<dbReference type="PANTHER" id="PTHR33507">
    <property type="entry name" value="INNER MEMBRANE PROTEIN YBBJ"/>
    <property type="match status" value="1"/>
</dbReference>
<dbReference type="Pfam" id="PF25145">
    <property type="entry name" value="NfeD1b_N"/>
    <property type="match status" value="1"/>
</dbReference>
<feature type="transmembrane region" description="Helical" evidence="5">
    <location>
        <begin position="319"/>
        <end position="339"/>
    </location>
</feature>
<comment type="subcellular location">
    <subcellularLocation>
        <location evidence="1">Membrane</location>
        <topology evidence="1">Multi-pass membrane protein</topology>
    </subcellularLocation>
</comment>
<proteinExistence type="predicted"/>
<feature type="transmembrane region" description="Helical" evidence="5">
    <location>
        <begin position="351"/>
        <end position="373"/>
    </location>
</feature>
<evidence type="ECO:0000313" key="9">
    <source>
        <dbReference type="EMBL" id="PID58822.1"/>
    </source>
</evidence>
<keyword evidence="2 5" id="KW-0812">Transmembrane</keyword>
<gene>
    <name evidence="9" type="ORF">CSB45_02145</name>
</gene>
<evidence type="ECO:0000256" key="4">
    <source>
        <dbReference type="ARBA" id="ARBA00023136"/>
    </source>
</evidence>
<evidence type="ECO:0000256" key="1">
    <source>
        <dbReference type="ARBA" id="ARBA00004141"/>
    </source>
</evidence>
<reference evidence="9 10" key="1">
    <citation type="submission" date="2017-10" db="EMBL/GenBank/DDBJ databases">
        <title>Novel microbial diversity and functional potential in the marine mammal oral microbiome.</title>
        <authorList>
            <person name="Dudek N.K."/>
            <person name="Sun C.L."/>
            <person name="Burstein D."/>
            <person name="Kantor R.S."/>
            <person name="Aliaga Goltsman D.S."/>
            <person name="Bik E.M."/>
            <person name="Thomas B.C."/>
            <person name="Banfield J.F."/>
            <person name="Relman D.A."/>
        </authorList>
    </citation>
    <scope>NUCLEOTIDE SEQUENCE [LARGE SCALE GENOMIC DNA]</scope>
    <source>
        <strain evidence="9">DOLZORAL124_49_17</strain>
    </source>
</reference>
<evidence type="ECO:0000256" key="3">
    <source>
        <dbReference type="ARBA" id="ARBA00022989"/>
    </source>
</evidence>
<feature type="transmembrane region" description="Helical" evidence="5">
    <location>
        <begin position="240"/>
        <end position="260"/>
    </location>
</feature>
<protein>
    <submittedName>
        <fullName evidence="9">Peptidase</fullName>
    </submittedName>
</protein>
<dbReference type="InterPro" id="IPR029045">
    <property type="entry name" value="ClpP/crotonase-like_dom_sf"/>
</dbReference>
<feature type="transmembrane region" description="Helical" evidence="5">
    <location>
        <begin position="266"/>
        <end position="284"/>
    </location>
</feature>
<keyword evidence="3 5" id="KW-1133">Transmembrane helix</keyword>
<dbReference type="InterPro" id="IPR056738">
    <property type="entry name" value="NfeD1b_N"/>
</dbReference>
<dbReference type="Pfam" id="PF01957">
    <property type="entry name" value="NfeD"/>
    <property type="match status" value="1"/>
</dbReference>
<evidence type="ECO:0000256" key="5">
    <source>
        <dbReference type="SAM" id="Phobius"/>
    </source>
</evidence>
<evidence type="ECO:0000259" key="6">
    <source>
        <dbReference type="Pfam" id="PF01957"/>
    </source>
</evidence>
<name>A0A2G6EAF6_9BACT</name>
<feature type="domain" description="NfeD integral membrane" evidence="7">
    <location>
        <begin position="246"/>
        <end position="369"/>
    </location>
</feature>
<dbReference type="InterPro" id="IPR052165">
    <property type="entry name" value="Membrane_assoc_protease"/>
</dbReference>
<keyword evidence="4 5" id="KW-0472">Membrane</keyword>
<feature type="domain" description="NfeD1b N-terminal" evidence="8">
    <location>
        <begin position="40"/>
        <end position="227"/>
    </location>
</feature>
<dbReference type="SUPFAM" id="SSF52096">
    <property type="entry name" value="ClpP/crotonase"/>
    <property type="match status" value="1"/>
</dbReference>